<proteinExistence type="predicted"/>
<accession>A0A382H143</accession>
<organism evidence="1">
    <name type="scientific">marine metagenome</name>
    <dbReference type="NCBI Taxonomy" id="408172"/>
    <lineage>
        <taxon>unclassified sequences</taxon>
        <taxon>metagenomes</taxon>
        <taxon>ecological metagenomes</taxon>
    </lineage>
</organism>
<dbReference type="EMBL" id="UINC01058512">
    <property type="protein sequence ID" value="SVB80855.1"/>
    <property type="molecule type" value="Genomic_DNA"/>
</dbReference>
<evidence type="ECO:0000313" key="1">
    <source>
        <dbReference type="EMBL" id="SVB80855.1"/>
    </source>
</evidence>
<dbReference type="AlphaFoldDB" id="A0A382H143"/>
<name>A0A382H143_9ZZZZ</name>
<protein>
    <submittedName>
        <fullName evidence="1">Uncharacterized protein</fullName>
    </submittedName>
</protein>
<reference evidence="1" key="1">
    <citation type="submission" date="2018-05" db="EMBL/GenBank/DDBJ databases">
        <authorList>
            <person name="Lanie J.A."/>
            <person name="Ng W.-L."/>
            <person name="Kazmierczak K.M."/>
            <person name="Andrzejewski T.M."/>
            <person name="Davidsen T.M."/>
            <person name="Wayne K.J."/>
            <person name="Tettelin H."/>
            <person name="Glass J.I."/>
            <person name="Rusch D."/>
            <person name="Podicherti R."/>
            <person name="Tsui H.-C.T."/>
            <person name="Winkler M.E."/>
        </authorList>
    </citation>
    <scope>NUCLEOTIDE SEQUENCE</scope>
</reference>
<gene>
    <name evidence="1" type="ORF">METZ01_LOCUS233709</name>
</gene>
<sequence length="94" mass="11373">MKRKKSKYQHVKINKKRYYFYKISWLDITADGGHATADEFDKFECSKMVTFAYVYKRTKKFIWTFASYDEKDEAYSDRNVFPIGCILKLEKRDV</sequence>